<feature type="domain" description="ABC-type glycine betaine transport system substrate-binding" evidence="1">
    <location>
        <begin position="41"/>
        <end position="305"/>
    </location>
</feature>
<dbReference type="SUPFAM" id="SSF53850">
    <property type="entry name" value="Periplasmic binding protein-like II"/>
    <property type="match status" value="1"/>
</dbReference>
<evidence type="ECO:0000313" key="2">
    <source>
        <dbReference type="EMBL" id="SFE06042.1"/>
    </source>
</evidence>
<protein>
    <submittedName>
        <fullName evidence="2">Osmoprotectant transport system substrate-binding protein</fullName>
    </submittedName>
</protein>
<dbReference type="AlphaFoldDB" id="A0A1I1XFD6"/>
<organism evidence="2 3">
    <name type="scientific">Paenibacillus catalpae</name>
    <dbReference type="NCBI Taxonomy" id="1045775"/>
    <lineage>
        <taxon>Bacteria</taxon>
        <taxon>Bacillati</taxon>
        <taxon>Bacillota</taxon>
        <taxon>Bacilli</taxon>
        <taxon>Bacillales</taxon>
        <taxon>Paenibacillaceae</taxon>
        <taxon>Paenibacillus</taxon>
    </lineage>
</organism>
<proteinExistence type="predicted"/>
<sequence length="310" mass="35496">MRHRQMPIRMKGMARHATFAPLAAALIAVCVFLSGCGNGNRIIIGTQTFSEPKILANMYKLLIEDRTNMKVKVMPDLATSTVVLDALTRDDIQMASLYSGIILDNYFPIERTNDRASILKQAQEGFDKHYGLKWFDSYGFENTYAFTVRKELAEKEQLHQISDVKDKAQSMRLGVDTSWLEREGDGYEDFQKVYGITFGKVYPMEVALVYNAIATNKMDIVVAYSTDARLKQYELVTLEDDKHFFPPYDASPVIRKEVLEKHPELQEVIDLLIGKLDAKTMIDLNYEVDVNKRNEKRVAEEYLKKVGLLK</sequence>
<name>A0A1I1XFD6_9BACL</name>
<dbReference type="Proteomes" id="UP000198855">
    <property type="component" value="Unassembled WGS sequence"/>
</dbReference>
<dbReference type="InterPro" id="IPR007210">
    <property type="entry name" value="ABC_Gly_betaine_transp_sub-bd"/>
</dbReference>
<evidence type="ECO:0000259" key="1">
    <source>
        <dbReference type="Pfam" id="PF04069"/>
    </source>
</evidence>
<dbReference type="Gene3D" id="3.40.190.10">
    <property type="entry name" value="Periplasmic binding protein-like II"/>
    <property type="match status" value="1"/>
</dbReference>
<accession>A0A1I1XFD6</accession>
<dbReference type="Pfam" id="PF04069">
    <property type="entry name" value="OpuAC"/>
    <property type="match status" value="1"/>
</dbReference>
<evidence type="ECO:0000313" key="3">
    <source>
        <dbReference type="Proteomes" id="UP000198855"/>
    </source>
</evidence>
<gene>
    <name evidence="2" type="ORF">SAMN05216378_2163</name>
</gene>
<dbReference type="STRING" id="1045775.SAMN05216378_2163"/>
<reference evidence="3" key="1">
    <citation type="submission" date="2016-10" db="EMBL/GenBank/DDBJ databases">
        <authorList>
            <person name="Varghese N."/>
            <person name="Submissions S."/>
        </authorList>
    </citation>
    <scope>NUCLEOTIDE SEQUENCE [LARGE SCALE GENOMIC DNA]</scope>
    <source>
        <strain evidence="3">CGMCC 1.10784</strain>
    </source>
</reference>
<dbReference type="GO" id="GO:0022857">
    <property type="term" value="F:transmembrane transporter activity"/>
    <property type="evidence" value="ECO:0007669"/>
    <property type="project" value="InterPro"/>
</dbReference>
<dbReference type="Gene3D" id="3.40.190.120">
    <property type="entry name" value="Osmoprotection protein (prox), domain 2"/>
    <property type="match status" value="1"/>
</dbReference>
<dbReference type="GO" id="GO:0043190">
    <property type="term" value="C:ATP-binding cassette (ABC) transporter complex"/>
    <property type="evidence" value="ECO:0007669"/>
    <property type="project" value="InterPro"/>
</dbReference>
<keyword evidence="3" id="KW-1185">Reference proteome</keyword>
<dbReference type="EMBL" id="FOMT01000002">
    <property type="protein sequence ID" value="SFE06042.1"/>
    <property type="molecule type" value="Genomic_DNA"/>
</dbReference>